<dbReference type="Pfam" id="PF00440">
    <property type="entry name" value="TetR_N"/>
    <property type="match status" value="1"/>
</dbReference>
<dbReference type="AlphaFoldDB" id="A0A0S4QGW6"/>
<dbReference type="Proteomes" id="UP000198802">
    <property type="component" value="Unassembled WGS sequence"/>
</dbReference>
<dbReference type="GO" id="GO:0003700">
    <property type="term" value="F:DNA-binding transcription factor activity"/>
    <property type="evidence" value="ECO:0007669"/>
    <property type="project" value="TreeGrafter"/>
</dbReference>
<dbReference type="PANTHER" id="PTHR30055:SF235">
    <property type="entry name" value="TRANSCRIPTIONAL REGULATORY PROTEIN"/>
    <property type="match status" value="1"/>
</dbReference>
<keyword evidence="1 2" id="KW-0238">DNA-binding</keyword>
<dbReference type="InterPro" id="IPR050109">
    <property type="entry name" value="HTH-type_TetR-like_transc_reg"/>
</dbReference>
<dbReference type="PANTHER" id="PTHR30055">
    <property type="entry name" value="HTH-TYPE TRANSCRIPTIONAL REGULATOR RUTR"/>
    <property type="match status" value="1"/>
</dbReference>
<evidence type="ECO:0000256" key="2">
    <source>
        <dbReference type="PROSITE-ProRule" id="PRU00335"/>
    </source>
</evidence>
<evidence type="ECO:0000256" key="3">
    <source>
        <dbReference type="SAM" id="MobiDB-lite"/>
    </source>
</evidence>
<feature type="domain" description="HTH tetR-type" evidence="4">
    <location>
        <begin position="10"/>
        <end position="70"/>
    </location>
</feature>
<gene>
    <name evidence="5" type="ORF">Ga0074812_103307</name>
</gene>
<dbReference type="InterPro" id="IPR001647">
    <property type="entry name" value="HTH_TetR"/>
</dbReference>
<proteinExistence type="predicted"/>
<dbReference type="InterPro" id="IPR041678">
    <property type="entry name" value="TetR_C_16"/>
</dbReference>
<dbReference type="Pfam" id="PF17920">
    <property type="entry name" value="TetR_C_16"/>
    <property type="match status" value="1"/>
</dbReference>
<feature type="compositionally biased region" description="Low complexity" evidence="3">
    <location>
        <begin position="91"/>
        <end position="111"/>
    </location>
</feature>
<feature type="region of interest" description="Disordered" evidence="3">
    <location>
        <begin position="70"/>
        <end position="146"/>
    </location>
</feature>
<dbReference type="GO" id="GO:0000976">
    <property type="term" value="F:transcription cis-regulatory region binding"/>
    <property type="evidence" value="ECO:0007669"/>
    <property type="project" value="TreeGrafter"/>
</dbReference>
<feature type="compositionally biased region" description="Low complexity" evidence="3">
    <location>
        <begin position="119"/>
        <end position="138"/>
    </location>
</feature>
<feature type="DNA-binding region" description="H-T-H motif" evidence="2">
    <location>
        <begin position="33"/>
        <end position="52"/>
    </location>
</feature>
<reference evidence="6" key="1">
    <citation type="submission" date="2015-11" db="EMBL/GenBank/DDBJ databases">
        <authorList>
            <person name="Varghese N."/>
        </authorList>
    </citation>
    <scope>NUCLEOTIDE SEQUENCE [LARGE SCALE GENOMIC DNA]</scope>
    <source>
        <strain evidence="6">DSM 45899</strain>
    </source>
</reference>
<dbReference type="PRINTS" id="PR00455">
    <property type="entry name" value="HTHTETR"/>
</dbReference>
<dbReference type="RefSeq" id="WP_091272668.1">
    <property type="nucleotide sequence ID" value="NZ_FAOZ01000003.1"/>
</dbReference>
<evidence type="ECO:0000313" key="6">
    <source>
        <dbReference type="Proteomes" id="UP000198802"/>
    </source>
</evidence>
<dbReference type="InterPro" id="IPR036271">
    <property type="entry name" value="Tet_transcr_reg_TetR-rel_C_sf"/>
</dbReference>
<organism evidence="5 6">
    <name type="scientific">Parafrankia irregularis</name>
    <dbReference type="NCBI Taxonomy" id="795642"/>
    <lineage>
        <taxon>Bacteria</taxon>
        <taxon>Bacillati</taxon>
        <taxon>Actinomycetota</taxon>
        <taxon>Actinomycetes</taxon>
        <taxon>Frankiales</taxon>
        <taxon>Frankiaceae</taxon>
        <taxon>Parafrankia</taxon>
    </lineage>
</organism>
<evidence type="ECO:0000256" key="1">
    <source>
        <dbReference type="ARBA" id="ARBA00023125"/>
    </source>
</evidence>
<dbReference type="EMBL" id="FAOZ01000003">
    <property type="protein sequence ID" value="CUU54817.1"/>
    <property type="molecule type" value="Genomic_DNA"/>
</dbReference>
<dbReference type="PROSITE" id="PS50977">
    <property type="entry name" value="HTH_TETR_2"/>
    <property type="match status" value="1"/>
</dbReference>
<dbReference type="SUPFAM" id="SSF48498">
    <property type="entry name" value="Tetracyclin repressor-like, C-terminal domain"/>
    <property type="match status" value="1"/>
</dbReference>
<dbReference type="InterPro" id="IPR009057">
    <property type="entry name" value="Homeodomain-like_sf"/>
</dbReference>
<sequence>MNTTRRRDAARSRQALLSAAADLFAERGYAGTAIRSVGDRAGVDPALIARYFGGKEGLYQAVLAADPLLGQSAGDHPGPADAPSPAQPGDATSASAAGSVAQASDTATGATGTAGAGGTANAAGTPSTGETAGAAGSAEPHDAEPAEPLAAVSALVDRAITRWTSTGVSAAAQNVFRREVDAAARQATRERLDTVLLPLRDTITGPDPELAAELAVALLFGVGVARDAGTLPRLSTASADELREPLIAVLAAALNLADAPQT</sequence>
<dbReference type="Gene3D" id="1.10.357.10">
    <property type="entry name" value="Tetracycline Repressor, domain 2"/>
    <property type="match status" value="2"/>
</dbReference>
<evidence type="ECO:0000259" key="4">
    <source>
        <dbReference type="PROSITE" id="PS50977"/>
    </source>
</evidence>
<accession>A0A0S4QGW6</accession>
<name>A0A0S4QGW6_9ACTN</name>
<evidence type="ECO:0000313" key="5">
    <source>
        <dbReference type="EMBL" id="CUU54817.1"/>
    </source>
</evidence>
<protein>
    <submittedName>
        <fullName evidence="5">Regulatory protein, tetR family</fullName>
    </submittedName>
</protein>
<dbReference type="SUPFAM" id="SSF46689">
    <property type="entry name" value="Homeodomain-like"/>
    <property type="match status" value="1"/>
</dbReference>
<keyword evidence="6" id="KW-1185">Reference proteome</keyword>